<protein>
    <recommendedName>
        <fullName evidence="3">Coenzyme PQQ synthesis protein D (PqqD)</fullName>
    </recommendedName>
</protein>
<sequence length="132" mass="13995">MSKRYKTAGPDIVHEKFGDDLVVLNLASGQYFGLNTTGATLWEALIAGHSAAQIGADADTSTTAQAFADHLQNLNLIEIDESVADGAAYTQISLNEVPVIEVYDDLADLIVADPIHDVDAEAGWPKAPAEQS</sequence>
<dbReference type="AlphaFoldDB" id="A0A1Y5TTS3"/>
<dbReference type="STRING" id="658057.SAMN04488032_103286"/>
<reference evidence="1 2" key="1">
    <citation type="submission" date="2017-03" db="EMBL/GenBank/DDBJ databases">
        <authorList>
            <person name="Afonso C.L."/>
            <person name="Miller P.J."/>
            <person name="Scott M.A."/>
            <person name="Spackman E."/>
            <person name="Goraichik I."/>
            <person name="Dimitrov K.M."/>
            <person name="Suarez D.L."/>
            <person name="Swayne D.E."/>
        </authorList>
    </citation>
    <scope>NUCLEOTIDE SEQUENCE [LARGE SCALE GENOMIC DNA]</scope>
    <source>
        <strain evidence="1 2">CECT 7971</strain>
    </source>
</reference>
<dbReference type="EMBL" id="FWFW01000016">
    <property type="protein sequence ID" value="SLN67905.1"/>
    <property type="molecule type" value="Genomic_DNA"/>
</dbReference>
<proteinExistence type="predicted"/>
<dbReference type="RefSeq" id="WP_085850672.1">
    <property type="nucleotide sequence ID" value="NZ_FNZV01000003.1"/>
</dbReference>
<organism evidence="1 2">
    <name type="scientific">Pacificibacter marinus</name>
    <dbReference type="NCBI Taxonomy" id="658057"/>
    <lineage>
        <taxon>Bacteria</taxon>
        <taxon>Pseudomonadati</taxon>
        <taxon>Pseudomonadota</taxon>
        <taxon>Alphaproteobacteria</taxon>
        <taxon>Rhodobacterales</taxon>
        <taxon>Roseobacteraceae</taxon>
        <taxon>Pacificibacter</taxon>
    </lineage>
</organism>
<evidence type="ECO:0000313" key="1">
    <source>
        <dbReference type="EMBL" id="SLN67905.1"/>
    </source>
</evidence>
<name>A0A1Y5TTS3_9RHOB</name>
<dbReference type="OrthoDB" id="8686088at2"/>
<accession>A0A1Y5TTS3</accession>
<evidence type="ECO:0000313" key="2">
    <source>
        <dbReference type="Proteomes" id="UP000193307"/>
    </source>
</evidence>
<keyword evidence="2" id="KW-1185">Reference proteome</keyword>
<dbReference type="Pfam" id="PF05402">
    <property type="entry name" value="PqqD"/>
    <property type="match status" value="1"/>
</dbReference>
<dbReference type="Proteomes" id="UP000193307">
    <property type="component" value="Unassembled WGS sequence"/>
</dbReference>
<evidence type="ECO:0008006" key="3">
    <source>
        <dbReference type="Google" id="ProtNLM"/>
    </source>
</evidence>
<dbReference type="InterPro" id="IPR008792">
    <property type="entry name" value="PQQD"/>
</dbReference>
<gene>
    <name evidence="1" type="ORF">PAM7971_03601</name>
</gene>